<sequence>MAELPKITEVKRLGNNLLLLTFNHEVKKVLHLHFIDDLGAQNLLGHHFFGLLRIGKGKSQFKIEPDGTLIVNETDVYTPEELWKNSEPYLKKKQAQIFKAWLSENQLIDVWQVDENVELSGWVAKAFEKEQLFWQTENNEALLMKRVRAKENQVCGKSGEYLIFDRETRGYYCISKKYFDEKYRKMKEKIVDAKFENENVEVWEISRESRQLDWVNTAFSEKKIYWAEEIAANFSENLGGSWLNDYKSPVYRITESKSANCLVLEQGKNFEYGKFGMFLLKKLDGSLHIADANQIEF</sequence>
<protein>
    <submittedName>
        <fullName evidence="1">Uncharacterized protein</fullName>
    </submittedName>
</protein>
<evidence type="ECO:0000313" key="1">
    <source>
        <dbReference type="EMBL" id="QDK69944.1"/>
    </source>
</evidence>
<dbReference type="RefSeq" id="WP_142765608.1">
    <property type="nucleotide sequence ID" value="NZ_CP041356.1"/>
</dbReference>
<gene>
    <name evidence="1" type="ORF">FLP15_00625</name>
</gene>
<reference evidence="1 2" key="1">
    <citation type="submission" date="2019-07" db="EMBL/GenBank/DDBJ databases">
        <title>Genome sequencing of KACC 19320.</title>
        <authorList>
            <person name="Heo J."/>
            <person name="Kim S.-J."/>
            <person name="Kim J.-S."/>
            <person name="Hong S.-B."/>
            <person name="Kwon S.-W."/>
        </authorList>
    </citation>
    <scope>NUCLEOTIDE SEQUENCE [LARGE SCALE GENOMIC DNA]</scope>
    <source>
        <strain evidence="1 2">KACC 19320</strain>
    </source>
</reference>
<evidence type="ECO:0000313" key="2">
    <source>
        <dbReference type="Proteomes" id="UP000315128"/>
    </source>
</evidence>
<dbReference type="Proteomes" id="UP000315128">
    <property type="component" value="Chromosome"/>
</dbReference>
<name>A0A514Z5S1_9LACT</name>
<accession>A0A514Z5S1</accession>
<dbReference type="AlphaFoldDB" id="A0A514Z5S1"/>
<dbReference type="KEGG" id="lack:FLP15_00625"/>
<dbReference type="EMBL" id="CP041356">
    <property type="protein sequence ID" value="QDK69944.1"/>
    <property type="molecule type" value="Genomic_DNA"/>
</dbReference>
<keyword evidence="2" id="KW-1185">Reference proteome</keyword>
<proteinExistence type="predicted"/>
<organism evidence="1 2">
    <name type="scientific">Lactococcus protaetiae</name>
    <dbReference type="NCBI Taxonomy" id="2592653"/>
    <lineage>
        <taxon>Bacteria</taxon>
        <taxon>Bacillati</taxon>
        <taxon>Bacillota</taxon>
        <taxon>Bacilli</taxon>
        <taxon>Lactobacillales</taxon>
        <taxon>Streptococcaceae</taxon>
        <taxon>Lactococcus</taxon>
    </lineage>
</organism>
<dbReference type="OrthoDB" id="2146302at2"/>